<proteinExistence type="predicted"/>
<name>D6WQQ9_TRICA</name>
<feature type="region of interest" description="Disordered" evidence="1">
    <location>
        <begin position="54"/>
        <end position="74"/>
    </location>
</feature>
<sequence>MGPSNNMKAIWLIIALVTSIAFGLSLHKPRASLSNVRNFDEQIRMAYQPEAEEPLRPGRFLEDDTSDDGYDFHF</sequence>
<organism evidence="3 4">
    <name type="scientific">Tribolium castaneum</name>
    <name type="common">Red flour beetle</name>
    <dbReference type="NCBI Taxonomy" id="7070"/>
    <lineage>
        <taxon>Eukaryota</taxon>
        <taxon>Metazoa</taxon>
        <taxon>Ecdysozoa</taxon>
        <taxon>Arthropoda</taxon>
        <taxon>Hexapoda</taxon>
        <taxon>Insecta</taxon>
        <taxon>Pterygota</taxon>
        <taxon>Neoptera</taxon>
        <taxon>Endopterygota</taxon>
        <taxon>Coleoptera</taxon>
        <taxon>Polyphaga</taxon>
        <taxon>Cucujiformia</taxon>
        <taxon>Tenebrionidae</taxon>
        <taxon>Tenebrionidae incertae sedis</taxon>
        <taxon>Tribolium</taxon>
    </lineage>
</organism>
<evidence type="ECO:0000256" key="2">
    <source>
        <dbReference type="SAM" id="SignalP"/>
    </source>
</evidence>
<feature type="compositionally biased region" description="Acidic residues" evidence="1">
    <location>
        <begin position="63"/>
        <end position="74"/>
    </location>
</feature>
<gene>
    <name evidence="3" type="primary">AUGUSTUS-3.0.2_09969</name>
    <name evidence="3" type="ORF">TcasGA2_TC009969</name>
</gene>
<evidence type="ECO:0000313" key="4">
    <source>
        <dbReference type="Proteomes" id="UP000007266"/>
    </source>
</evidence>
<reference evidence="3 4" key="2">
    <citation type="journal article" date="2010" name="Nucleic Acids Res.">
        <title>BeetleBase in 2010: revisions to provide comprehensive genomic information for Tribolium castaneum.</title>
        <authorList>
            <person name="Kim H.S."/>
            <person name="Murphy T."/>
            <person name="Xia J."/>
            <person name="Caragea D."/>
            <person name="Park Y."/>
            <person name="Beeman R.W."/>
            <person name="Lorenzen M.D."/>
            <person name="Butcher S."/>
            <person name="Manak J.R."/>
            <person name="Brown S.J."/>
        </authorList>
    </citation>
    <scope>GENOME REANNOTATION</scope>
    <source>
        <strain evidence="3 4">Georgia GA2</strain>
    </source>
</reference>
<dbReference type="AlphaFoldDB" id="D6WQQ9"/>
<accession>D6WQQ9</accession>
<dbReference type="InParanoid" id="D6WQQ9"/>
<reference evidence="3 4" key="1">
    <citation type="journal article" date="2008" name="Nature">
        <title>The genome of the model beetle and pest Tribolium castaneum.</title>
        <authorList>
            <consortium name="Tribolium Genome Sequencing Consortium"/>
            <person name="Richards S."/>
            <person name="Gibbs R.A."/>
            <person name="Weinstock G.M."/>
            <person name="Brown S.J."/>
            <person name="Denell R."/>
            <person name="Beeman R.W."/>
            <person name="Gibbs R."/>
            <person name="Beeman R.W."/>
            <person name="Brown S.J."/>
            <person name="Bucher G."/>
            <person name="Friedrich M."/>
            <person name="Grimmelikhuijzen C.J."/>
            <person name="Klingler M."/>
            <person name="Lorenzen M."/>
            <person name="Richards S."/>
            <person name="Roth S."/>
            <person name="Schroder R."/>
            <person name="Tautz D."/>
            <person name="Zdobnov E.M."/>
            <person name="Muzny D."/>
            <person name="Gibbs R.A."/>
            <person name="Weinstock G.M."/>
            <person name="Attaway T."/>
            <person name="Bell S."/>
            <person name="Buhay C.J."/>
            <person name="Chandrabose M.N."/>
            <person name="Chavez D."/>
            <person name="Clerk-Blankenburg K.P."/>
            <person name="Cree A."/>
            <person name="Dao M."/>
            <person name="Davis C."/>
            <person name="Chacko J."/>
            <person name="Dinh H."/>
            <person name="Dugan-Rocha S."/>
            <person name="Fowler G."/>
            <person name="Garner T.T."/>
            <person name="Garnes J."/>
            <person name="Gnirke A."/>
            <person name="Hawes A."/>
            <person name="Hernandez J."/>
            <person name="Hines S."/>
            <person name="Holder M."/>
            <person name="Hume J."/>
            <person name="Jhangiani S.N."/>
            <person name="Joshi V."/>
            <person name="Khan Z.M."/>
            <person name="Jackson L."/>
            <person name="Kovar C."/>
            <person name="Kowis A."/>
            <person name="Lee S."/>
            <person name="Lewis L.R."/>
            <person name="Margolis J."/>
            <person name="Morgan M."/>
            <person name="Nazareth L.V."/>
            <person name="Nguyen N."/>
            <person name="Okwuonu G."/>
            <person name="Parker D."/>
            <person name="Richards S."/>
            <person name="Ruiz S.J."/>
            <person name="Santibanez J."/>
            <person name="Savard J."/>
            <person name="Scherer S.E."/>
            <person name="Schneider B."/>
            <person name="Sodergren E."/>
            <person name="Tautz D."/>
            <person name="Vattahil S."/>
            <person name="Villasana D."/>
            <person name="White C.S."/>
            <person name="Wright R."/>
            <person name="Park Y."/>
            <person name="Beeman R.W."/>
            <person name="Lord J."/>
            <person name="Oppert B."/>
            <person name="Lorenzen M."/>
            <person name="Brown S."/>
            <person name="Wang L."/>
            <person name="Savard J."/>
            <person name="Tautz D."/>
            <person name="Richards S."/>
            <person name="Weinstock G."/>
            <person name="Gibbs R.A."/>
            <person name="Liu Y."/>
            <person name="Worley K."/>
            <person name="Weinstock G."/>
            <person name="Elsik C.G."/>
            <person name="Reese J.T."/>
            <person name="Elhaik E."/>
            <person name="Landan G."/>
            <person name="Graur D."/>
            <person name="Arensburger P."/>
            <person name="Atkinson P."/>
            <person name="Beeman R.W."/>
            <person name="Beidler J."/>
            <person name="Brown S.J."/>
            <person name="Demuth J.P."/>
            <person name="Drury D.W."/>
            <person name="Du Y.Z."/>
            <person name="Fujiwara H."/>
            <person name="Lorenzen M."/>
            <person name="Maselli V."/>
            <person name="Osanai M."/>
            <person name="Park Y."/>
            <person name="Robertson H.M."/>
            <person name="Tu Z."/>
            <person name="Wang J.J."/>
            <person name="Wang S."/>
            <person name="Richards S."/>
            <person name="Song H."/>
            <person name="Zhang L."/>
            <person name="Sodergren E."/>
            <person name="Werner D."/>
            <person name="Stanke M."/>
            <person name="Morgenstern B."/>
            <person name="Solovyev V."/>
            <person name="Kosarev P."/>
            <person name="Brown G."/>
            <person name="Chen H.C."/>
            <person name="Ermolaeva O."/>
            <person name="Hlavina W."/>
            <person name="Kapustin Y."/>
            <person name="Kiryutin B."/>
            <person name="Kitts P."/>
            <person name="Maglott D."/>
            <person name="Pruitt K."/>
            <person name="Sapojnikov V."/>
            <person name="Souvorov A."/>
            <person name="Mackey A.J."/>
            <person name="Waterhouse R.M."/>
            <person name="Wyder S."/>
            <person name="Zdobnov E.M."/>
            <person name="Zdobnov E.M."/>
            <person name="Wyder S."/>
            <person name="Kriventseva E.V."/>
            <person name="Kadowaki T."/>
            <person name="Bork P."/>
            <person name="Aranda M."/>
            <person name="Bao R."/>
            <person name="Beermann A."/>
            <person name="Berns N."/>
            <person name="Bolognesi R."/>
            <person name="Bonneton F."/>
            <person name="Bopp D."/>
            <person name="Brown S.J."/>
            <person name="Bucher G."/>
            <person name="Butts T."/>
            <person name="Chaumot A."/>
            <person name="Denell R.E."/>
            <person name="Ferrier D.E."/>
            <person name="Friedrich M."/>
            <person name="Gordon C.M."/>
            <person name="Jindra M."/>
            <person name="Klingler M."/>
            <person name="Lan Q."/>
            <person name="Lattorff H.M."/>
            <person name="Laudet V."/>
            <person name="von Levetsow C."/>
            <person name="Liu Z."/>
            <person name="Lutz R."/>
            <person name="Lynch J.A."/>
            <person name="da Fonseca R.N."/>
            <person name="Posnien N."/>
            <person name="Reuter R."/>
            <person name="Roth S."/>
            <person name="Savard J."/>
            <person name="Schinko J.B."/>
            <person name="Schmitt C."/>
            <person name="Schoppmeier M."/>
            <person name="Schroder R."/>
            <person name="Shippy T.D."/>
            <person name="Simonnet F."/>
            <person name="Marques-Souza H."/>
            <person name="Tautz D."/>
            <person name="Tomoyasu Y."/>
            <person name="Trauner J."/>
            <person name="Van der Zee M."/>
            <person name="Vervoort M."/>
            <person name="Wittkopp N."/>
            <person name="Wimmer E.A."/>
            <person name="Yang X."/>
            <person name="Jones A.K."/>
            <person name="Sattelle D.B."/>
            <person name="Ebert P.R."/>
            <person name="Nelson D."/>
            <person name="Scott J.G."/>
            <person name="Beeman R.W."/>
            <person name="Muthukrishnan S."/>
            <person name="Kramer K.J."/>
            <person name="Arakane Y."/>
            <person name="Beeman R.W."/>
            <person name="Zhu Q."/>
            <person name="Hogenkamp D."/>
            <person name="Dixit R."/>
            <person name="Oppert B."/>
            <person name="Jiang H."/>
            <person name="Zou Z."/>
            <person name="Marshall J."/>
            <person name="Elpidina E."/>
            <person name="Vinokurov K."/>
            <person name="Oppert C."/>
            <person name="Zou Z."/>
            <person name="Evans J."/>
            <person name="Lu Z."/>
            <person name="Zhao P."/>
            <person name="Sumathipala N."/>
            <person name="Altincicek B."/>
            <person name="Vilcinskas A."/>
            <person name="Williams M."/>
            <person name="Hultmark D."/>
            <person name="Hetru C."/>
            <person name="Jiang H."/>
            <person name="Grimmelikhuijzen C.J."/>
            <person name="Hauser F."/>
            <person name="Cazzamali G."/>
            <person name="Williamson M."/>
            <person name="Park Y."/>
            <person name="Li B."/>
            <person name="Tanaka Y."/>
            <person name="Predel R."/>
            <person name="Neupert S."/>
            <person name="Schachtner J."/>
            <person name="Verleyen P."/>
            <person name="Raible F."/>
            <person name="Bork P."/>
            <person name="Friedrich M."/>
            <person name="Walden K.K."/>
            <person name="Robertson H.M."/>
            <person name="Angeli S."/>
            <person name="Foret S."/>
            <person name="Bucher G."/>
            <person name="Schuetz S."/>
            <person name="Maleszka R."/>
            <person name="Wimmer E.A."/>
            <person name="Beeman R.W."/>
            <person name="Lorenzen M."/>
            <person name="Tomoyasu Y."/>
            <person name="Miller S.C."/>
            <person name="Grossmann D."/>
            <person name="Bucher G."/>
        </authorList>
    </citation>
    <scope>NUCLEOTIDE SEQUENCE [LARGE SCALE GENOMIC DNA]</scope>
    <source>
        <strain evidence="3 4">Georgia GA2</strain>
    </source>
</reference>
<dbReference type="EMBL" id="KQ971354">
    <property type="protein sequence ID" value="EFA07000.2"/>
    <property type="molecule type" value="Genomic_DNA"/>
</dbReference>
<feature type="signal peptide" evidence="2">
    <location>
        <begin position="1"/>
        <end position="23"/>
    </location>
</feature>
<evidence type="ECO:0000313" key="3">
    <source>
        <dbReference type="EMBL" id="EFA07000.2"/>
    </source>
</evidence>
<dbReference type="HOGENOM" id="CLU_2797252_0_0_1"/>
<protein>
    <submittedName>
        <fullName evidence="3">Uncharacterized protein</fullName>
    </submittedName>
</protein>
<dbReference type="Proteomes" id="UP000007266">
    <property type="component" value="Linkage group 7"/>
</dbReference>
<keyword evidence="4" id="KW-1185">Reference proteome</keyword>
<evidence type="ECO:0000256" key="1">
    <source>
        <dbReference type="SAM" id="MobiDB-lite"/>
    </source>
</evidence>
<feature type="chain" id="PRO_5007310821" evidence="2">
    <location>
        <begin position="24"/>
        <end position="74"/>
    </location>
</feature>
<keyword evidence="2" id="KW-0732">Signal</keyword>